<proteinExistence type="predicted"/>
<evidence type="ECO:0000313" key="3">
    <source>
        <dbReference type="Proteomes" id="UP001219525"/>
    </source>
</evidence>
<reference evidence="2" key="1">
    <citation type="submission" date="2023-03" db="EMBL/GenBank/DDBJ databases">
        <title>Massive genome expansion in bonnet fungi (Mycena s.s.) driven by repeated elements and novel gene families across ecological guilds.</title>
        <authorList>
            <consortium name="Lawrence Berkeley National Laboratory"/>
            <person name="Harder C.B."/>
            <person name="Miyauchi S."/>
            <person name="Viragh M."/>
            <person name="Kuo A."/>
            <person name="Thoen E."/>
            <person name="Andreopoulos B."/>
            <person name="Lu D."/>
            <person name="Skrede I."/>
            <person name="Drula E."/>
            <person name="Henrissat B."/>
            <person name="Morin E."/>
            <person name="Kohler A."/>
            <person name="Barry K."/>
            <person name="LaButti K."/>
            <person name="Morin E."/>
            <person name="Salamov A."/>
            <person name="Lipzen A."/>
            <person name="Mereny Z."/>
            <person name="Hegedus B."/>
            <person name="Baldrian P."/>
            <person name="Stursova M."/>
            <person name="Weitz H."/>
            <person name="Taylor A."/>
            <person name="Grigoriev I.V."/>
            <person name="Nagy L.G."/>
            <person name="Martin F."/>
            <person name="Kauserud H."/>
        </authorList>
    </citation>
    <scope>NUCLEOTIDE SEQUENCE</scope>
    <source>
        <strain evidence="2">9144</strain>
    </source>
</reference>
<comment type="caution">
    <text evidence="2">The sequence shown here is derived from an EMBL/GenBank/DDBJ whole genome shotgun (WGS) entry which is preliminary data.</text>
</comment>
<dbReference type="InterPro" id="IPR036047">
    <property type="entry name" value="F-box-like_dom_sf"/>
</dbReference>
<evidence type="ECO:0000313" key="2">
    <source>
        <dbReference type="EMBL" id="KAJ7196800.1"/>
    </source>
</evidence>
<dbReference type="InterPro" id="IPR001810">
    <property type="entry name" value="F-box_dom"/>
</dbReference>
<keyword evidence="3" id="KW-1185">Reference proteome</keyword>
<gene>
    <name evidence="2" type="ORF">GGX14DRAFT_574617</name>
</gene>
<dbReference type="SUPFAM" id="SSF81383">
    <property type="entry name" value="F-box domain"/>
    <property type="match status" value="1"/>
</dbReference>
<organism evidence="2 3">
    <name type="scientific">Mycena pura</name>
    <dbReference type="NCBI Taxonomy" id="153505"/>
    <lineage>
        <taxon>Eukaryota</taxon>
        <taxon>Fungi</taxon>
        <taxon>Dikarya</taxon>
        <taxon>Basidiomycota</taxon>
        <taxon>Agaricomycotina</taxon>
        <taxon>Agaricomycetes</taxon>
        <taxon>Agaricomycetidae</taxon>
        <taxon>Agaricales</taxon>
        <taxon>Marasmiineae</taxon>
        <taxon>Mycenaceae</taxon>
        <taxon>Mycena</taxon>
    </lineage>
</organism>
<name>A0AAD6V0S2_9AGAR</name>
<dbReference type="Pfam" id="PF12937">
    <property type="entry name" value="F-box-like"/>
    <property type="match status" value="1"/>
</dbReference>
<dbReference type="Gene3D" id="1.20.1280.50">
    <property type="match status" value="1"/>
</dbReference>
<protein>
    <recommendedName>
        <fullName evidence="1">F-box domain-containing protein</fullName>
    </recommendedName>
</protein>
<dbReference type="AlphaFoldDB" id="A0AAD6V0S2"/>
<dbReference type="EMBL" id="JARJCW010000081">
    <property type="protein sequence ID" value="KAJ7196800.1"/>
    <property type="molecule type" value="Genomic_DNA"/>
</dbReference>
<feature type="domain" description="F-box" evidence="1">
    <location>
        <begin position="97"/>
        <end position="149"/>
    </location>
</feature>
<dbReference type="Proteomes" id="UP001219525">
    <property type="component" value="Unassembled WGS sequence"/>
</dbReference>
<evidence type="ECO:0000259" key="1">
    <source>
        <dbReference type="Pfam" id="PF12937"/>
    </source>
</evidence>
<sequence>MMCEEKCSAACSSHCPAPPKDFQLPSSPCPELLITNSIPSDVQINQVHNFIRSAEAKISALDDVIAGVRHALDRLELQRAKLGDIVKSHRSMASTVRRLPSEILSKIFSHYYLEASDTHASPERLLHLVSVCDRWRTIVLASPLLWCHIIPKMWKVDSGEMQQTSLQLKRSAPAALSIHLSSLRSNSNSSRILDLLLTESRRWQNLHLNINPSDYTHLATSGGEFPILEKLFLVFREPVAEHAALFFGPLPALVDLTLKAYGTSISEAPDYLWAQLRTCTLIGCLMDDILRILPLFSAGARVCLDDCFAQKNVHPTSVHTVVSDLSLCCYWQVTDTLLGAFTAPCLKRLCIAGHYSIPSIIAFLKRSSCALTHLVMDLSGLQLLGPDRFAAPLPTLLRSPHARDIVDLEVDLHGGEIPEELMDALAMRDIVPNLRALAFQHVGLGWLNDETAASLLEIYANRRPIFQSLWLNGSRSLSPDAVHALKLGGLEVVMYSVEEEEE</sequence>
<accession>A0AAD6V0S2</accession>